<protein>
    <submittedName>
        <fullName evidence="2">Glycine betaine ABC transporter substrate-binding protein</fullName>
    </submittedName>
</protein>
<dbReference type="InterPro" id="IPR007210">
    <property type="entry name" value="ABC_Gly_betaine_transp_sub-bd"/>
</dbReference>
<sequence length="327" mass="34943">MPSSPRSIAVAAGISTALLGLTACGGGLTEGGADTGKGPCTGVEAGSVDSGALEGVTVKVGSKEFDEQLLLGQLTIKMMCAAGATVVDETNSKGASQTRAKLTRGESDVYWEYTGTAWVDFLKQEPVFNAEKQYRAVKNLDLEKNGVVWGERAPFNNTFAFAAAEDFAEKNNLRTDSDMAAYLNENPSSKVCVESEFLSRVDGYPGYAKAYGITGGRTTSLGIGVVYTQTAEGNCDFGEVFTTDGRIGALGLRVLEDDKSFFPIYNAVPQVMRKTDEEHPEILEVLEPLAEILTTEVMQELNTAVSAKGGEPATVATDFLRNRHFLK</sequence>
<evidence type="ECO:0000313" key="3">
    <source>
        <dbReference type="Proteomes" id="UP001271723"/>
    </source>
</evidence>
<reference evidence="2 3" key="1">
    <citation type="journal article" date="2023" name="Microb. Genom.">
        <title>Mesoterricola silvestris gen. nov., sp. nov., Mesoterricola sediminis sp. nov., Geothrix oryzae sp. nov., Geothrix edaphica sp. nov., Geothrix rubra sp. nov., and Geothrix limicola sp. nov., six novel members of Acidobacteriota isolated from soils.</title>
        <authorList>
            <person name="Weisberg A.J."/>
            <person name="Pearce E."/>
            <person name="Kramer C.G."/>
            <person name="Chang J.H."/>
            <person name="Clarke C.R."/>
        </authorList>
    </citation>
    <scope>NUCLEOTIDE SEQUENCE [LARGE SCALE GENOMIC DNA]</scope>
    <source>
        <strain evidence="2 3">NRRL_B-2795</strain>
    </source>
</reference>
<dbReference type="Proteomes" id="UP001271723">
    <property type="component" value="Unassembled WGS sequence"/>
</dbReference>
<feature type="domain" description="ABC-type glycine betaine transport system substrate-binding" evidence="1">
    <location>
        <begin position="57"/>
        <end position="321"/>
    </location>
</feature>
<accession>A0ABU4L7B5</accession>
<comment type="caution">
    <text evidence="2">The sequence shown here is derived from an EMBL/GenBank/DDBJ whole genome shotgun (WGS) entry which is preliminary data.</text>
</comment>
<gene>
    <name evidence="2" type="ORF">PV517_20250</name>
</gene>
<dbReference type="RefSeq" id="WP_179202908.1">
    <property type="nucleotide sequence ID" value="NZ_JAGJBZ010000001.1"/>
</dbReference>
<organism evidence="2 3">
    <name type="scientific">Streptomyces griseiscabiei</name>
    <dbReference type="NCBI Taxonomy" id="2993540"/>
    <lineage>
        <taxon>Bacteria</taxon>
        <taxon>Bacillati</taxon>
        <taxon>Actinomycetota</taxon>
        <taxon>Actinomycetes</taxon>
        <taxon>Kitasatosporales</taxon>
        <taxon>Streptomycetaceae</taxon>
        <taxon>Streptomyces</taxon>
    </lineage>
</organism>
<dbReference type="Gene3D" id="3.40.190.120">
    <property type="entry name" value="Osmoprotection protein (prox), domain 2"/>
    <property type="match status" value="1"/>
</dbReference>
<dbReference type="EMBL" id="JARAVY010000007">
    <property type="protein sequence ID" value="MDX2911019.1"/>
    <property type="molecule type" value="Genomic_DNA"/>
</dbReference>
<dbReference type="Pfam" id="PF04069">
    <property type="entry name" value="OpuAC"/>
    <property type="match status" value="1"/>
</dbReference>
<dbReference type="Gene3D" id="3.40.190.10">
    <property type="entry name" value="Periplasmic binding protein-like II"/>
    <property type="match status" value="1"/>
</dbReference>
<proteinExistence type="predicted"/>
<name>A0ABU4L7B5_9ACTN</name>
<evidence type="ECO:0000313" key="2">
    <source>
        <dbReference type="EMBL" id="MDX2911019.1"/>
    </source>
</evidence>
<dbReference type="SUPFAM" id="SSF53850">
    <property type="entry name" value="Periplasmic binding protein-like II"/>
    <property type="match status" value="1"/>
</dbReference>
<keyword evidence="3" id="KW-1185">Reference proteome</keyword>
<evidence type="ECO:0000259" key="1">
    <source>
        <dbReference type="Pfam" id="PF04069"/>
    </source>
</evidence>
<dbReference type="PROSITE" id="PS51257">
    <property type="entry name" value="PROKAR_LIPOPROTEIN"/>
    <property type="match status" value="1"/>
</dbReference>